<keyword evidence="1" id="KW-1133">Transmembrane helix</keyword>
<dbReference type="Proteomes" id="UP001196068">
    <property type="component" value="Unassembled WGS sequence"/>
</dbReference>
<organism evidence="2 3">
    <name type="scientific">Plastoroseomonas arctica</name>
    <dbReference type="NCBI Taxonomy" id="1509237"/>
    <lineage>
        <taxon>Bacteria</taxon>
        <taxon>Pseudomonadati</taxon>
        <taxon>Pseudomonadota</taxon>
        <taxon>Alphaproteobacteria</taxon>
        <taxon>Acetobacterales</taxon>
        <taxon>Acetobacteraceae</taxon>
        <taxon>Plastoroseomonas</taxon>
    </lineage>
</organism>
<evidence type="ECO:0000256" key="1">
    <source>
        <dbReference type="SAM" id="Phobius"/>
    </source>
</evidence>
<dbReference type="EMBL" id="JAAEDH010000005">
    <property type="protein sequence ID" value="MBR0654687.1"/>
    <property type="molecule type" value="Genomic_DNA"/>
</dbReference>
<gene>
    <name evidence="2" type="ORF">GXW79_06305</name>
</gene>
<dbReference type="RefSeq" id="WP_211873508.1">
    <property type="nucleotide sequence ID" value="NZ_JAAEDH010000005.1"/>
</dbReference>
<dbReference type="InterPro" id="IPR021738">
    <property type="entry name" value="DUF3309"/>
</dbReference>
<keyword evidence="1" id="KW-0812">Transmembrane</keyword>
<comment type="caution">
    <text evidence="2">The sequence shown here is derived from an EMBL/GenBank/DDBJ whole genome shotgun (WGS) entry which is preliminary data.</text>
</comment>
<feature type="transmembrane region" description="Helical" evidence="1">
    <location>
        <begin position="28"/>
        <end position="49"/>
    </location>
</feature>
<name>A0AAF1KRR9_9PROT</name>
<reference evidence="2" key="1">
    <citation type="submission" date="2020-01" db="EMBL/GenBank/DDBJ databases">
        <authorList>
            <person name="Rat A."/>
        </authorList>
    </citation>
    <scope>NUCLEOTIDE SEQUENCE</scope>
    <source>
        <strain evidence="2">LMG 28251</strain>
    </source>
</reference>
<reference evidence="2" key="2">
    <citation type="journal article" date="2021" name="Syst. Appl. Microbiol.">
        <title>Roseomonas hellenica sp. nov., isolated from roots of wild-growing Alkanna tinctoria.</title>
        <authorList>
            <person name="Rat A."/>
            <person name="Naranjo H.D."/>
            <person name="Lebbe L."/>
            <person name="Cnockaert M."/>
            <person name="Krigas N."/>
            <person name="Grigoriadou K."/>
            <person name="Maloupa E."/>
            <person name="Willems A."/>
        </authorList>
    </citation>
    <scope>NUCLEOTIDE SEQUENCE</scope>
    <source>
        <strain evidence="2">LMG 28251</strain>
    </source>
</reference>
<accession>A0AAF1KRR9</accession>
<evidence type="ECO:0000313" key="3">
    <source>
        <dbReference type="Proteomes" id="UP001196068"/>
    </source>
</evidence>
<proteinExistence type="predicted"/>
<keyword evidence="3" id="KW-1185">Reference proteome</keyword>
<sequence>MPLGTILIIILVLLLVGALPNWGYSRSWGAYPSGGIGIILLVVIVLLLMGRI</sequence>
<protein>
    <submittedName>
        <fullName evidence="2">DUF3309 domain-containing protein</fullName>
    </submittedName>
</protein>
<keyword evidence="1" id="KW-0472">Membrane</keyword>
<evidence type="ECO:0000313" key="2">
    <source>
        <dbReference type="EMBL" id="MBR0654687.1"/>
    </source>
</evidence>
<dbReference type="AlphaFoldDB" id="A0AAF1KRR9"/>
<dbReference type="Pfam" id="PF11752">
    <property type="entry name" value="DUF3309"/>
    <property type="match status" value="1"/>
</dbReference>